<comment type="caution">
    <text evidence="1">The sequence shown here is derived from an EMBL/GenBank/DDBJ whole genome shotgun (WGS) entry which is preliminary data.</text>
</comment>
<gene>
    <name evidence="1" type="ORF">DZF91_04295</name>
</gene>
<proteinExistence type="predicted"/>
<dbReference type="EMBL" id="QURH01000087">
    <property type="protein sequence ID" value="RFU42874.1"/>
    <property type="molecule type" value="Genomic_DNA"/>
</dbReference>
<protein>
    <submittedName>
        <fullName evidence="1">Uncharacterized protein</fullName>
    </submittedName>
</protein>
<accession>A0A372JSY3</accession>
<name>A0A372JSY3_9ACTN</name>
<organism evidence="1 2">
    <name type="scientific">Actinomadura logoneensis</name>
    <dbReference type="NCBI Taxonomy" id="2293572"/>
    <lineage>
        <taxon>Bacteria</taxon>
        <taxon>Bacillati</taxon>
        <taxon>Actinomycetota</taxon>
        <taxon>Actinomycetes</taxon>
        <taxon>Streptosporangiales</taxon>
        <taxon>Thermomonosporaceae</taxon>
        <taxon>Actinomadura</taxon>
    </lineage>
</organism>
<evidence type="ECO:0000313" key="2">
    <source>
        <dbReference type="Proteomes" id="UP000261811"/>
    </source>
</evidence>
<dbReference type="AlphaFoldDB" id="A0A372JSY3"/>
<reference evidence="1 2" key="1">
    <citation type="submission" date="2018-08" db="EMBL/GenBank/DDBJ databases">
        <title>Actinomadura jelena sp. nov., a novel Actinomycete isolated from soil in Chad.</title>
        <authorList>
            <person name="Shi L."/>
        </authorList>
    </citation>
    <scope>NUCLEOTIDE SEQUENCE [LARGE SCALE GENOMIC DNA]</scope>
    <source>
        <strain evidence="1 2">NEAU-G17</strain>
    </source>
</reference>
<keyword evidence="2" id="KW-1185">Reference proteome</keyword>
<sequence>MRTLVPYPVLPGTVSVDVQEARLDGVALPRHVISKDNGTVALDRTDFGEWRQATFSVRLDAPQLEGDGRWSGVRCIAVLEERRTRIRVATPLLKSSPGIFEGTVALQRDHHVGRVRLTSQVVATVDDVPGRLIASARNPWTIDLTATDPTRKEAISTLWVDFGAEENPHLHPYQGDPWTIETTGEPPTVFLNTRFEGLREILHGGEKTVRSTLSAQIAVEAWISLLNTAAHGVAVESERPEWPGGWQETVLRRMLPRIFPDLSPDDALTELVARTRLDGGSGDLQARVLQAAGAQAKRSRRFGDFIRATSRKEGS</sequence>
<dbReference type="RefSeq" id="WP_117356195.1">
    <property type="nucleotide sequence ID" value="NZ_QURH01000087.1"/>
</dbReference>
<dbReference type="OrthoDB" id="4562192at2"/>
<evidence type="ECO:0000313" key="1">
    <source>
        <dbReference type="EMBL" id="RFU42874.1"/>
    </source>
</evidence>
<dbReference type="Proteomes" id="UP000261811">
    <property type="component" value="Unassembled WGS sequence"/>
</dbReference>